<feature type="chain" id="PRO_5015622987" description="Secreted protein" evidence="1">
    <location>
        <begin position="23"/>
        <end position="85"/>
    </location>
</feature>
<evidence type="ECO:0000313" key="3">
    <source>
        <dbReference type="Proteomes" id="UP000241462"/>
    </source>
</evidence>
<feature type="signal peptide" evidence="1">
    <location>
        <begin position="1"/>
        <end position="22"/>
    </location>
</feature>
<evidence type="ECO:0000256" key="1">
    <source>
        <dbReference type="SAM" id="SignalP"/>
    </source>
</evidence>
<dbReference type="InParanoid" id="A0A2T2ZYQ1"/>
<evidence type="ECO:0008006" key="4">
    <source>
        <dbReference type="Google" id="ProtNLM"/>
    </source>
</evidence>
<dbReference type="Proteomes" id="UP000241462">
    <property type="component" value="Unassembled WGS sequence"/>
</dbReference>
<sequence>MMRRHGLNGLMVLFFLKNNIRANCTYASTAVPPPPPPPIVVGKFEALNDETHKSSLRTTASHKTRTSGLFSNLDIFTSYERLVRT</sequence>
<accession>A0A2T2ZYQ1</accession>
<name>A0A2T2ZYQ1_9PEZI</name>
<evidence type="ECO:0000313" key="2">
    <source>
        <dbReference type="EMBL" id="PSR79712.1"/>
    </source>
</evidence>
<reference evidence="2 3" key="1">
    <citation type="journal article" date="2018" name="Mycol. Prog.">
        <title>Coniella lustricola, a new species from submerged detritus.</title>
        <authorList>
            <person name="Raudabaugh D.B."/>
            <person name="Iturriaga T."/>
            <person name="Carver A."/>
            <person name="Mondo S."/>
            <person name="Pangilinan J."/>
            <person name="Lipzen A."/>
            <person name="He G."/>
            <person name="Amirebrahimi M."/>
            <person name="Grigoriev I.V."/>
            <person name="Miller A.N."/>
        </authorList>
    </citation>
    <scope>NUCLEOTIDE SEQUENCE [LARGE SCALE GENOMIC DNA]</scope>
    <source>
        <strain evidence="2 3">B22-T-1</strain>
    </source>
</reference>
<dbReference type="AlphaFoldDB" id="A0A2T2ZYQ1"/>
<gene>
    <name evidence="2" type="ORF">BD289DRAFT_88677</name>
</gene>
<organism evidence="2 3">
    <name type="scientific">Coniella lustricola</name>
    <dbReference type="NCBI Taxonomy" id="2025994"/>
    <lineage>
        <taxon>Eukaryota</taxon>
        <taxon>Fungi</taxon>
        <taxon>Dikarya</taxon>
        <taxon>Ascomycota</taxon>
        <taxon>Pezizomycotina</taxon>
        <taxon>Sordariomycetes</taxon>
        <taxon>Sordariomycetidae</taxon>
        <taxon>Diaporthales</taxon>
        <taxon>Schizoparmaceae</taxon>
        <taxon>Coniella</taxon>
    </lineage>
</organism>
<dbReference type="EMBL" id="KZ678558">
    <property type="protein sequence ID" value="PSR79712.1"/>
    <property type="molecule type" value="Genomic_DNA"/>
</dbReference>
<protein>
    <recommendedName>
        <fullName evidence="4">Secreted protein</fullName>
    </recommendedName>
</protein>
<proteinExistence type="predicted"/>
<keyword evidence="3" id="KW-1185">Reference proteome</keyword>
<keyword evidence="1" id="KW-0732">Signal</keyword>